<protein>
    <submittedName>
        <fullName evidence="7">4,5-DOPA dioxygenase extradiol</fullName>
        <ecNumber evidence="7">1.13.11.-</ecNumber>
    </submittedName>
</protein>
<comment type="cofactor">
    <cofactor evidence="1">
        <name>Zn(2+)</name>
        <dbReference type="ChEBI" id="CHEBI:29105"/>
    </cofactor>
</comment>
<dbReference type="Pfam" id="PF02900">
    <property type="entry name" value="LigB"/>
    <property type="match status" value="1"/>
</dbReference>
<keyword evidence="3" id="KW-0479">Metal-binding</keyword>
<reference evidence="7 8" key="1">
    <citation type="submission" date="2021-03" db="EMBL/GenBank/DDBJ databases">
        <title>Genomic Encyclopedia of Type Strains, Phase IV (KMG-IV): sequencing the most valuable type-strain genomes for metagenomic binning, comparative biology and taxonomic classification.</title>
        <authorList>
            <person name="Goeker M."/>
        </authorList>
    </citation>
    <scope>NUCLEOTIDE SEQUENCE [LARGE SCALE GENOMIC DNA]</scope>
    <source>
        <strain evidence="7 8">DSM 26806</strain>
    </source>
</reference>
<comment type="caution">
    <text evidence="7">The sequence shown here is derived from an EMBL/GenBank/DDBJ whole genome shotgun (WGS) entry which is preliminary data.</text>
</comment>
<dbReference type="PANTHER" id="PTHR30096:SF0">
    <property type="entry name" value="4,5-DOPA DIOXYGENASE EXTRADIOL-LIKE PROTEIN"/>
    <property type="match status" value="1"/>
</dbReference>
<evidence type="ECO:0000313" key="7">
    <source>
        <dbReference type="EMBL" id="MBP2000872.1"/>
    </source>
</evidence>
<evidence type="ECO:0000256" key="2">
    <source>
        <dbReference type="ARBA" id="ARBA00007581"/>
    </source>
</evidence>
<evidence type="ECO:0000256" key="5">
    <source>
        <dbReference type="ARBA" id="ARBA00023002"/>
    </source>
</evidence>
<dbReference type="RefSeq" id="WP_209861372.1">
    <property type="nucleotide sequence ID" value="NZ_JAGGLD010000002.1"/>
</dbReference>
<dbReference type="Gene3D" id="3.40.830.10">
    <property type="entry name" value="LigB-like"/>
    <property type="match status" value="1"/>
</dbReference>
<comment type="similarity">
    <text evidence="2">Belongs to the DODA-type extradiol aromatic ring-opening dioxygenase family.</text>
</comment>
<evidence type="ECO:0000256" key="1">
    <source>
        <dbReference type="ARBA" id="ARBA00001947"/>
    </source>
</evidence>
<dbReference type="CDD" id="cd07363">
    <property type="entry name" value="45_DOPA_Dioxygenase"/>
    <property type="match status" value="1"/>
</dbReference>
<feature type="domain" description="Extradiol ring-cleavage dioxygenase class III enzyme subunit B" evidence="6">
    <location>
        <begin position="32"/>
        <end position="243"/>
    </location>
</feature>
<evidence type="ECO:0000256" key="4">
    <source>
        <dbReference type="ARBA" id="ARBA00022833"/>
    </source>
</evidence>
<keyword evidence="5 7" id="KW-0560">Oxidoreductase</keyword>
<dbReference type="SUPFAM" id="SSF53213">
    <property type="entry name" value="LigB-like"/>
    <property type="match status" value="1"/>
</dbReference>
<evidence type="ECO:0000313" key="8">
    <source>
        <dbReference type="Proteomes" id="UP001519288"/>
    </source>
</evidence>
<dbReference type="EC" id="1.13.11.-" evidence="7"/>
<evidence type="ECO:0000256" key="3">
    <source>
        <dbReference type="ARBA" id="ARBA00022723"/>
    </source>
</evidence>
<proteinExistence type="inferred from homology"/>
<name>A0ABS4JGM8_9BACL</name>
<dbReference type="InterPro" id="IPR004183">
    <property type="entry name" value="Xdiol_dOase_suB"/>
</dbReference>
<gene>
    <name evidence="7" type="ORF">J2Z69_001903</name>
</gene>
<accession>A0ABS4JGM8</accession>
<sequence>MTLPALFVAHGSPALALEDTKYTRFLHRLGKSLPTPSAIAIFSAHWDDAEQLFTTRDDLNEGSLKTLHDFYGFPEALYQIKYPAADAPVVEESIGSLFRLGNLPYRKVSNRGLDHGAWIVLRAMYPEGNIPVIELSIDSKRSPAEQYQIGQMLQSLREQNVLILGSGGTVHNLRKLEQGSEPASWATEFDTWIAEQLASWRLPSLYHYEKNAPHALSAVPTYAQEHLAPLFYAMGTADEERKAYRLFQDYAYSSLSLSCWQFGGEPIYLPED</sequence>
<keyword evidence="8" id="KW-1185">Reference proteome</keyword>
<dbReference type="InterPro" id="IPR014436">
    <property type="entry name" value="Extradiol_dOase_DODA"/>
</dbReference>
<keyword evidence="7" id="KW-0223">Dioxygenase</keyword>
<organism evidence="7 8">
    <name type="scientific">Paenibacillus shirakamiensis</name>
    <dbReference type="NCBI Taxonomy" id="1265935"/>
    <lineage>
        <taxon>Bacteria</taxon>
        <taxon>Bacillati</taxon>
        <taxon>Bacillota</taxon>
        <taxon>Bacilli</taxon>
        <taxon>Bacillales</taxon>
        <taxon>Paenibacillaceae</taxon>
        <taxon>Paenibacillus</taxon>
    </lineage>
</organism>
<dbReference type="EMBL" id="JAGGLD010000002">
    <property type="protein sequence ID" value="MBP2000872.1"/>
    <property type="molecule type" value="Genomic_DNA"/>
</dbReference>
<dbReference type="Proteomes" id="UP001519288">
    <property type="component" value="Unassembled WGS sequence"/>
</dbReference>
<dbReference type="PANTHER" id="PTHR30096">
    <property type="entry name" value="4,5-DOPA DIOXYGENASE EXTRADIOL-LIKE PROTEIN"/>
    <property type="match status" value="1"/>
</dbReference>
<dbReference type="PIRSF" id="PIRSF006157">
    <property type="entry name" value="Doxgns_DODA"/>
    <property type="match status" value="1"/>
</dbReference>
<keyword evidence="4" id="KW-0862">Zinc</keyword>
<evidence type="ECO:0000259" key="6">
    <source>
        <dbReference type="Pfam" id="PF02900"/>
    </source>
</evidence>
<dbReference type="GO" id="GO:0051213">
    <property type="term" value="F:dioxygenase activity"/>
    <property type="evidence" value="ECO:0007669"/>
    <property type="project" value="UniProtKB-KW"/>
</dbReference>